<evidence type="ECO:0000256" key="3">
    <source>
        <dbReference type="ARBA" id="ARBA00022989"/>
    </source>
</evidence>
<evidence type="ECO:0000256" key="5">
    <source>
        <dbReference type="ARBA" id="ARBA00023239"/>
    </source>
</evidence>
<dbReference type="Gene3D" id="3.30.160.60">
    <property type="entry name" value="Classic Zinc Finger"/>
    <property type="match status" value="1"/>
</dbReference>
<evidence type="ECO:0000256" key="7">
    <source>
        <dbReference type="HAMAP-Rule" id="MF_02065"/>
    </source>
</evidence>
<dbReference type="InterPro" id="IPR003770">
    <property type="entry name" value="MLTG-like"/>
</dbReference>
<comment type="function">
    <text evidence="7">Functions as a peptidoglycan terminase that cleaves nascent peptidoglycan strands endolytically to terminate their elongation.</text>
</comment>
<keyword evidence="7" id="KW-0997">Cell inner membrane</keyword>
<gene>
    <name evidence="7" type="primary">mltG</name>
    <name evidence="8" type="ORF">Lqui_0337</name>
</gene>
<keyword evidence="1 7" id="KW-1003">Cell membrane</keyword>
<comment type="caution">
    <text evidence="8">The sequence shown here is derived from an EMBL/GenBank/DDBJ whole genome shotgun (WGS) entry which is preliminary data.</text>
</comment>
<dbReference type="Proteomes" id="UP000054618">
    <property type="component" value="Unassembled WGS sequence"/>
</dbReference>
<protein>
    <recommendedName>
        <fullName evidence="7">Endolytic murein transglycosylase</fullName>
        <ecNumber evidence="7">4.2.2.29</ecNumber>
    </recommendedName>
    <alternativeName>
        <fullName evidence="7">Peptidoglycan lytic transglycosylase</fullName>
    </alternativeName>
    <alternativeName>
        <fullName evidence="7">Peptidoglycan polymerization terminase</fullName>
    </alternativeName>
</protein>
<evidence type="ECO:0000256" key="4">
    <source>
        <dbReference type="ARBA" id="ARBA00023136"/>
    </source>
</evidence>
<dbReference type="AlphaFoldDB" id="A0A0W0Y3W0"/>
<keyword evidence="5 7" id="KW-0456">Lyase</keyword>
<sequence length="332" mass="37449">MFGRVIKLFAVLFLVCSLIFLGYKAYFIHNDLHSAMIDNGKPFIIEIKPNSTASAIVHQLKTQGFIESEQILLNYIKWKKIAAQFKAGVYEIEPGDSALDFLEKIIQGKVLIESLAIIEGTTLAQVEKQFTQTPYLYFNPDDFKLIIGNHETAEGLLLADTYRYNAGSDAKKIIQLANKNLLKVLNEAWQQRATDLPYKDPYDLLIVASILEKEASIAEERGIISGVIVNRLKKHMPLQMDPTVIYAMGPDFKGKLTHADLAINSAYNTYRNKGLPPTPIAMVGKNAIFAAAQPEKTNYLYYVAKGDGSHYFSTNYDEQRRAIFRYLIKGHE</sequence>
<evidence type="ECO:0000313" key="8">
    <source>
        <dbReference type="EMBL" id="KTD51493.1"/>
    </source>
</evidence>
<dbReference type="GO" id="GO:0005886">
    <property type="term" value="C:plasma membrane"/>
    <property type="evidence" value="ECO:0007669"/>
    <property type="project" value="UniProtKB-UniRule"/>
</dbReference>
<dbReference type="PANTHER" id="PTHR30518:SF2">
    <property type="entry name" value="ENDOLYTIC MUREIN TRANSGLYCOSYLASE"/>
    <property type="match status" value="1"/>
</dbReference>
<dbReference type="EMBL" id="LNYS01000006">
    <property type="protein sequence ID" value="KTD51493.1"/>
    <property type="molecule type" value="Genomic_DNA"/>
</dbReference>
<dbReference type="CDD" id="cd08010">
    <property type="entry name" value="MltG_like"/>
    <property type="match status" value="1"/>
</dbReference>
<dbReference type="NCBIfam" id="TIGR00247">
    <property type="entry name" value="endolytic transglycosylase MltG"/>
    <property type="match status" value="1"/>
</dbReference>
<keyword evidence="2 7" id="KW-0812">Transmembrane</keyword>
<comment type="similarity">
    <text evidence="7">Belongs to the transglycosylase MltG family.</text>
</comment>
<evidence type="ECO:0000313" key="9">
    <source>
        <dbReference type="Proteomes" id="UP000054618"/>
    </source>
</evidence>
<name>A0A0W0Y3W0_9GAMM</name>
<keyword evidence="3 7" id="KW-1133">Transmembrane helix</keyword>
<organism evidence="8 9">
    <name type="scientific">Legionella quinlivanii</name>
    <dbReference type="NCBI Taxonomy" id="45073"/>
    <lineage>
        <taxon>Bacteria</taxon>
        <taxon>Pseudomonadati</taxon>
        <taxon>Pseudomonadota</taxon>
        <taxon>Gammaproteobacteria</taxon>
        <taxon>Legionellales</taxon>
        <taxon>Legionellaceae</taxon>
        <taxon>Legionella</taxon>
    </lineage>
</organism>
<dbReference type="EC" id="4.2.2.29" evidence="7"/>
<dbReference type="GO" id="GO:0071555">
    <property type="term" value="P:cell wall organization"/>
    <property type="evidence" value="ECO:0007669"/>
    <property type="project" value="UniProtKB-KW"/>
</dbReference>
<dbReference type="Gene3D" id="3.30.1490.480">
    <property type="entry name" value="Endolytic murein transglycosylase"/>
    <property type="match status" value="1"/>
</dbReference>
<dbReference type="OrthoDB" id="9814591at2"/>
<comment type="catalytic activity">
    <reaction evidence="7">
        <text>a peptidoglycan chain = a peptidoglycan chain with N-acetyl-1,6-anhydromuramyl-[peptide] at the reducing end + a peptidoglycan chain with N-acetylglucosamine at the non-reducing end.</text>
        <dbReference type="EC" id="4.2.2.29"/>
    </reaction>
</comment>
<dbReference type="Pfam" id="PF02618">
    <property type="entry name" value="YceG"/>
    <property type="match status" value="1"/>
</dbReference>
<dbReference type="PANTHER" id="PTHR30518">
    <property type="entry name" value="ENDOLYTIC MUREIN TRANSGLYCOSYLASE"/>
    <property type="match status" value="1"/>
</dbReference>
<dbReference type="RefSeq" id="WP_058506469.1">
    <property type="nucleotide sequence ID" value="NZ_CAAAIK010000019.1"/>
</dbReference>
<dbReference type="GO" id="GO:0008932">
    <property type="term" value="F:lytic endotransglycosylase activity"/>
    <property type="evidence" value="ECO:0007669"/>
    <property type="project" value="UniProtKB-UniRule"/>
</dbReference>
<dbReference type="STRING" id="45073.Lqui_0337"/>
<dbReference type="HAMAP" id="MF_02065">
    <property type="entry name" value="MltG"/>
    <property type="match status" value="1"/>
</dbReference>
<proteinExistence type="inferred from homology"/>
<evidence type="ECO:0000256" key="2">
    <source>
        <dbReference type="ARBA" id="ARBA00022692"/>
    </source>
</evidence>
<dbReference type="PATRIC" id="fig|45073.5.peg.362"/>
<evidence type="ECO:0000256" key="1">
    <source>
        <dbReference type="ARBA" id="ARBA00022475"/>
    </source>
</evidence>
<reference evidence="8 9" key="1">
    <citation type="submission" date="2015-11" db="EMBL/GenBank/DDBJ databases">
        <title>Genomic analysis of 38 Legionella species identifies large and diverse effector repertoires.</title>
        <authorList>
            <person name="Burstein D."/>
            <person name="Amaro F."/>
            <person name="Zusman T."/>
            <person name="Lifshitz Z."/>
            <person name="Cohen O."/>
            <person name="Gilbert J.A."/>
            <person name="Pupko T."/>
            <person name="Shuman H.A."/>
            <person name="Segal G."/>
        </authorList>
    </citation>
    <scope>NUCLEOTIDE SEQUENCE [LARGE SCALE GENOMIC DNA]</scope>
    <source>
        <strain evidence="8 9">CDC#1442-AUS-E</strain>
    </source>
</reference>
<feature type="site" description="Important for catalytic activity" evidence="7">
    <location>
        <position position="214"/>
    </location>
</feature>
<dbReference type="GO" id="GO:0009252">
    <property type="term" value="P:peptidoglycan biosynthetic process"/>
    <property type="evidence" value="ECO:0007669"/>
    <property type="project" value="UniProtKB-UniRule"/>
</dbReference>
<keyword evidence="4 7" id="KW-0472">Membrane</keyword>
<keyword evidence="9" id="KW-1185">Reference proteome</keyword>
<keyword evidence="6 7" id="KW-0961">Cell wall biogenesis/degradation</keyword>
<evidence type="ECO:0000256" key="6">
    <source>
        <dbReference type="ARBA" id="ARBA00023316"/>
    </source>
</evidence>
<accession>A0A0W0Y3W0</accession>